<dbReference type="Gene3D" id="3.30.470.20">
    <property type="entry name" value="ATP-grasp fold, B domain"/>
    <property type="match status" value="1"/>
</dbReference>
<evidence type="ECO:0000313" key="3">
    <source>
        <dbReference type="Proteomes" id="UP000065797"/>
    </source>
</evidence>
<dbReference type="Proteomes" id="UP000065797">
    <property type="component" value="Unassembled WGS sequence"/>
</dbReference>
<dbReference type="Pfam" id="PF14398">
    <property type="entry name" value="ATPgrasp_YheCD"/>
    <property type="match status" value="1"/>
</dbReference>
<protein>
    <recommendedName>
        <fullName evidence="4">YheC/YheD family protein</fullName>
    </recommendedName>
</protein>
<name>A0A109GDL1_BACMY</name>
<gene>
    <name evidence="2" type="ORF">AWW70_12160</name>
</gene>
<accession>A0A109GDL1</accession>
<feature type="region of interest" description="Disordered" evidence="1">
    <location>
        <begin position="452"/>
        <end position="486"/>
    </location>
</feature>
<evidence type="ECO:0000313" key="2">
    <source>
        <dbReference type="EMBL" id="KWU64854.1"/>
    </source>
</evidence>
<organism evidence="2 3">
    <name type="scientific">Bacillus mycoides</name>
    <dbReference type="NCBI Taxonomy" id="1405"/>
    <lineage>
        <taxon>Bacteria</taxon>
        <taxon>Bacillati</taxon>
        <taxon>Bacillota</taxon>
        <taxon>Bacilli</taxon>
        <taxon>Bacillales</taxon>
        <taxon>Bacillaceae</taxon>
        <taxon>Bacillus</taxon>
        <taxon>Bacillus cereus group</taxon>
    </lineage>
</organism>
<dbReference type="RefSeq" id="WP_060750037.1">
    <property type="nucleotide sequence ID" value="NZ_LRPH01000042.1"/>
</dbReference>
<feature type="compositionally biased region" description="Polar residues" evidence="1">
    <location>
        <begin position="456"/>
        <end position="479"/>
    </location>
</feature>
<proteinExistence type="predicted"/>
<reference evidence="2 3" key="1">
    <citation type="submission" date="2016-01" db="EMBL/GenBank/DDBJ databases">
        <authorList>
            <person name="McClelland M."/>
            <person name="Jain A."/>
            <person name="Saraogi P."/>
            <person name="Mendelson R."/>
            <person name="Westerman R."/>
            <person name="SanMiguel P."/>
            <person name="Csonka L."/>
        </authorList>
    </citation>
    <scope>NUCLEOTIDE SEQUENCE [LARGE SCALE GENOMIC DNA]</scope>
    <source>
        <strain evidence="2 3">PE8-15</strain>
    </source>
</reference>
<evidence type="ECO:0000256" key="1">
    <source>
        <dbReference type="SAM" id="MobiDB-lite"/>
    </source>
</evidence>
<sequence>MKEHIYTLSISDEHPNSITLPYVFSITPPITSFFFGLRYITCENIKIHYSFTREIIIGEQIAADLLLPHSATIHAFLHNQTIVFGPLIGIFTTGFNDDSNSPLGSRSISLSELLTPPFTLQPFVFVFGIQHINWEEETIEGYFFQEGKWVKNKVPLPNVIYDRLPNRQAENYKPIVRAKKRLEIDYGIPWFNPGFFNKWEVHQLLMKENSIKPFLPNTEVFQHFEQVERLLGTYKYIYMKPIHGSFGRNIHQILYSQTDNCYYCRYRENEQNKLRKYQSLEALLNHVLKGHDLKKFIVQQGISLLRFEGQPVDFRIHTNKNHFGNWVVSAIVAKIAGKGSLTTHVNSGGDTKLLQELFPDSTKQVQIENKLKQTALQISYALDGQVTGNIGEIGFDIGLDTTENPWLFEANSKPGRTVFQDEKLKEQSELTRQLFYEYAIYLTEHSLRDTKEKMSQIKSGPSSHTENIPSPMINSQIQKQKLPPPS</sequence>
<dbReference type="AlphaFoldDB" id="A0A109GDL1"/>
<dbReference type="InterPro" id="IPR026838">
    <property type="entry name" value="YheC/D"/>
</dbReference>
<dbReference type="EMBL" id="LRPH01000042">
    <property type="protein sequence ID" value="KWU64854.1"/>
    <property type="molecule type" value="Genomic_DNA"/>
</dbReference>
<evidence type="ECO:0008006" key="4">
    <source>
        <dbReference type="Google" id="ProtNLM"/>
    </source>
</evidence>
<comment type="caution">
    <text evidence="2">The sequence shown here is derived from an EMBL/GenBank/DDBJ whole genome shotgun (WGS) entry which is preliminary data.</text>
</comment>
<dbReference type="SUPFAM" id="SSF56059">
    <property type="entry name" value="Glutathione synthetase ATP-binding domain-like"/>
    <property type="match status" value="1"/>
</dbReference>